<proteinExistence type="predicted"/>
<evidence type="ECO:0000313" key="3">
    <source>
        <dbReference type="EMBL" id="RBQ05847.1"/>
    </source>
</evidence>
<feature type="transmembrane region" description="Helical" evidence="2">
    <location>
        <begin position="21"/>
        <end position="43"/>
    </location>
</feature>
<dbReference type="RefSeq" id="WP_113949685.1">
    <property type="nucleotide sequence ID" value="NZ_QNQU01000012.1"/>
</dbReference>
<keyword evidence="2" id="KW-1133">Transmembrane helix</keyword>
<evidence type="ECO:0000313" key="4">
    <source>
        <dbReference type="Proteomes" id="UP000252081"/>
    </source>
</evidence>
<feature type="transmembrane region" description="Helical" evidence="2">
    <location>
        <begin position="63"/>
        <end position="89"/>
    </location>
</feature>
<keyword evidence="2" id="KW-0812">Transmembrane</keyword>
<dbReference type="OrthoDB" id="1332755at2"/>
<gene>
    <name evidence="3" type="ORF">DRW42_15220</name>
</gene>
<keyword evidence="1" id="KW-0175">Coiled coil</keyword>
<accession>A0A366KW33</accession>
<reference evidence="3 4" key="1">
    <citation type="submission" date="2018-07" db="EMBL/GenBank/DDBJ databases">
        <title>A draft genome of a endophytic bacteria, a new species of Pedobacter.</title>
        <authorList>
            <person name="Zhang Z.D."/>
            <person name="Chen Z.J."/>
        </authorList>
    </citation>
    <scope>NUCLEOTIDE SEQUENCE [LARGE SCALE GENOMIC DNA]</scope>
    <source>
        <strain evidence="3 4">RS10</strain>
    </source>
</reference>
<keyword evidence="2" id="KW-0472">Membrane</keyword>
<evidence type="ECO:0000256" key="1">
    <source>
        <dbReference type="SAM" id="Coils"/>
    </source>
</evidence>
<keyword evidence="4" id="KW-1185">Reference proteome</keyword>
<feature type="coiled-coil region" evidence="1">
    <location>
        <begin position="113"/>
        <end position="147"/>
    </location>
</feature>
<evidence type="ECO:0000256" key="2">
    <source>
        <dbReference type="SAM" id="Phobius"/>
    </source>
</evidence>
<name>A0A366KW33_9SPHI</name>
<organism evidence="3 4">
    <name type="scientific">Pedobacter miscanthi</name>
    <dbReference type="NCBI Taxonomy" id="2259170"/>
    <lineage>
        <taxon>Bacteria</taxon>
        <taxon>Pseudomonadati</taxon>
        <taxon>Bacteroidota</taxon>
        <taxon>Sphingobacteriia</taxon>
        <taxon>Sphingobacteriales</taxon>
        <taxon>Sphingobacteriaceae</taxon>
        <taxon>Pedobacter</taxon>
    </lineage>
</organism>
<comment type="caution">
    <text evidence="3">The sequence shown here is derived from an EMBL/GenBank/DDBJ whole genome shotgun (WGS) entry which is preliminary data.</text>
</comment>
<dbReference type="AlphaFoldDB" id="A0A366KW33"/>
<sequence length="262" mass="30252">MVKDTLNSMLDNIKERTTNPFLGTFVIVWIVKNWKLVYSLFYFDSAFTLPKRLAYIERYFNEKSFWCNMLVVVGFTILVLVITYILLALSRLLTEFYDKMVVPKIAKITDKSSIVLKSKYNELEEAFKLLEKRYEEERLAKVAAQNERDTSDTKLLEYMSKPSESTELESIPSSVPASFTRVSNKARQTWTPEKFNNFLTNITNGALMNTSDEIMKVLLRENFITPAGRSATTGKDYKLTDEGMAFLKYWNNMADDTSNSGE</sequence>
<protein>
    <submittedName>
        <fullName evidence="3">Uncharacterized protein</fullName>
    </submittedName>
</protein>
<dbReference type="Proteomes" id="UP000252081">
    <property type="component" value="Unassembled WGS sequence"/>
</dbReference>
<dbReference type="EMBL" id="QNQU01000012">
    <property type="protein sequence ID" value="RBQ05847.1"/>
    <property type="molecule type" value="Genomic_DNA"/>
</dbReference>